<dbReference type="AlphaFoldDB" id="A0A6J4NGI4"/>
<sequence length="128" mass="13747">MTGPKSDPMTGPTTGPDRPTRTAKPRKHLMTPGQVRPQPARSMSLSAVQKWVMSTLAVSTLLHMAVGLVFAAYYVDERSSKIGLLVIAGAFGLISMASGLLIHRKSLVHPMMLLGLLPPLAGAWWIFG</sequence>
<feature type="transmembrane region" description="Helical" evidence="2">
    <location>
        <begin position="51"/>
        <end position="75"/>
    </location>
</feature>
<keyword evidence="2" id="KW-1133">Transmembrane helix</keyword>
<reference evidence="3" key="1">
    <citation type="submission" date="2020-02" db="EMBL/GenBank/DDBJ databases">
        <authorList>
            <person name="Meier V. D."/>
        </authorList>
    </citation>
    <scope>NUCLEOTIDE SEQUENCE</scope>
    <source>
        <strain evidence="3">AVDCRST_MAG47</strain>
    </source>
</reference>
<feature type="compositionally biased region" description="Low complexity" evidence="1">
    <location>
        <begin position="7"/>
        <end position="17"/>
    </location>
</feature>
<proteinExistence type="predicted"/>
<accession>A0A6J4NGI4</accession>
<evidence type="ECO:0000256" key="1">
    <source>
        <dbReference type="SAM" id="MobiDB-lite"/>
    </source>
</evidence>
<keyword evidence="2" id="KW-0812">Transmembrane</keyword>
<keyword evidence="2" id="KW-0472">Membrane</keyword>
<gene>
    <name evidence="3" type="ORF">AVDCRST_MAG47-2510</name>
</gene>
<evidence type="ECO:0000256" key="2">
    <source>
        <dbReference type="SAM" id="Phobius"/>
    </source>
</evidence>
<name>A0A6J4NGI4_9ACTN</name>
<dbReference type="EMBL" id="CADCUK010000162">
    <property type="protein sequence ID" value="CAA9385499.1"/>
    <property type="molecule type" value="Genomic_DNA"/>
</dbReference>
<evidence type="ECO:0000313" key="3">
    <source>
        <dbReference type="EMBL" id="CAA9385499.1"/>
    </source>
</evidence>
<feature type="transmembrane region" description="Helical" evidence="2">
    <location>
        <begin position="82"/>
        <end position="102"/>
    </location>
</feature>
<feature type="region of interest" description="Disordered" evidence="1">
    <location>
        <begin position="1"/>
        <end position="41"/>
    </location>
</feature>
<protein>
    <submittedName>
        <fullName evidence="3">Uncharacterized protein</fullName>
    </submittedName>
</protein>
<feature type="transmembrane region" description="Helical" evidence="2">
    <location>
        <begin position="108"/>
        <end position="127"/>
    </location>
</feature>
<organism evidence="3">
    <name type="scientific">uncultured Nocardioidaceae bacterium</name>
    <dbReference type="NCBI Taxonomy" id="253824"/>
    <lineage>
        <taxon>Bacteria</taxon>
        <taxon>Bacillati</taxon>
        <taxon>Actinomycetota</taxon>
        <taxon>Actinomycetes</taxon>
        <taxon>Propionibacteriales</taxon>
        <taxon>Nocardioidaceae</taxon>
        <taxon>environmental samples</taxon>
    </lineage>
</organism>